<proteinExistence type="inferred from homology"/>
<dbReference type="SUPFAM" id="SSF48264">
    <property type="entry name" value="Cytochrome P450"/>
    <property type="match status" value="1"/>
</dbReference>
<dbReference type="GO" id="GO:0005506">
    <property type="term" value="F:iron ion binding"/>
    <property type="evidence" value="ECO:0007669"/>
    <property type="project" value="InterPro"/>
</dbReference>
<evidence type="ECO:0000313" key="8">
    <source>
        <dbReference type="EMBL" id="KYO52376.1"/>
    </source>
</evidence>
<evidence type="ECO:0000313" key="9">
    <source>
        <dbReference type="Proteomes" id="UP000075787"/>
    </source>
</evidence>
<accession>A0A162KXA1</accession>
<evidence type="ECO:0008006" key="10">
    <source>
        <dbReference type="Google" id="ProtNLM"/>
    </source>
</evidence>
<protein>
    <recommendedName>
        <fullName evidence="10">Cytochrome P450</fullName>
    </recommendedName>
</protein>
<dbReference type="RefSeq" id="WP_062764142.1">
    <property type="nucleotide sequence ID" value="NZ_CP121043.1"/>
</dbReference>
<keyword evidence="7" id="KW-0503">Monooxygenase</keyword>
<evidence type="ECO:0000256" key="7">
    <source>
        <dbReference type="ARBA" id="ARBA00023033"/>
    </source>
</evidence>
<dbReference type="PANTHER" id="PTHR24286:SF24">
    <property type="entry name" value="LANOSTEROL 14-ALPHA DEMETHYLASE"/>
    <property type="match status" value="1"/>
</dbReference>
<evidence type="ECO:0000256" key="4">
    <source>
        <dbReference type="ARBA" id="ARBA00022723"/>
    </source>
</evidence>
<evidence type="ECO:0000256" key="3">
    <source>
        <dbReference type="ARBA" id="ARBA00022617"/>
    </source>
</evidence>
<organism evidence="8 9">
    <name type="scientific">Tistrella mobilis</name>
    <dbReference type="NCBI Taxonomy" id="171437"/>
    <lineage>
        <taxon>Bacteria</taxon>
        <taxon>Pseudomonadati</taxon>
        <taxon>Pseudomonadota</taxon>
        <taxon>Alphaproteobacteria</taxon>
        <taxon>Geminicoccales</taxon>
        <taxon>Geminicoccaceae</taxon>
        <taxon>Tistrella</taxon>
    </lineage>
</organism>
<keyword evidence="4" id="KW-0479">Metal-binding</keyword>
<dbReference type="CDD" id="cd11067">
    <property type="entry name" value="CYP152"/>
    <property type="match status" value="1"/>
</dbReference>
<dbReference type="AlphaFoldDB" id="A0A162KXA1"/>
<keyword evidence="6" id="KW-0408">Iron</keyword>
<comment type="caution">
    <text evidence="8">The sequence shown here is derived from an EMBL/GenBank/DDBJ whole genome shotgun (WGS) entry which is preliminary data.</text>
</comment>
<dbReference type="Gene3D" id="1.10.630.10">
    <property type="entry name" value="Cytochrome P450"/>
    <property type="match status" value="1"/>
</dbReference>
<dbReference type="GO" id="GO:0016705">
    <property type="term" value="F:oxidoreductase activity, acting on paired donors, with incorporation or reduction of molecular oxygen"/>
    <property type="evidence" value="ECO:0007669"/>
    <property type="project" value="InterPro"/>
</dbReference>
<dbReference type="InterPro" id="IPR001128">
    <property type="entry name" value="Cyt_P450"/>
</dbReference>
<keyword evidence="3" id="KW-0349">Heme</keyword>
<dbReference type="GO" id="GO:0016125">
    <property type="term" value="P:sterol metabolic process"/>
    <property type="evidence" value="ECO:0007669"/>
    <property type="project" value="TreeGrafter"/>
</dbReference>
<dbReference type="OrthoDB" id="9764248at2"/>
<evidence type="ECO:0000256" key="2">
    <source>
        <dbReference type="ARBA" id="ARBA00010617"/>
    </source>
</evidence>
<dbReference type="Pfam" id="PF00067">
    <property type="entry name" value="p450"/>
    <property type="match status" value="1"/>
</dbReference>
<gene>
    <name evidence="8" type="ORF">AUP44_05140</name>
</gene>
<dbReference type="GO" id="GO:0004497">
    <property type="term" value="F:monooxygenase activity"/>
    <property type="evidence" value="ECO:0007669"/>
    <property type="project" value="UniProtKB-KW"/>
</dbReference>
<sequence>MPDARRADTARAALPRAPEFDATLALLREGAGYISARADRLGTDVFRTRLALRPVICMRGAEAAEIFYGGDRFTRRGAMPASIRHLLQDDGSVQGLDGAAHRHRKAMFTGLMPDGSIRRLAGHFAAEWRSAVPGWQATGRVVLARALPQLLFRAAAVWAGVPVEDAEATRRADEMEAMIVNAGRLGPANWRARLRRHQTEAWARRVIGDLRAGAAADLSPPLPAAAIAAHRDEAGRLLPEPVAAVELINLLRPVVAVGHFILFAALALHHHPEWRARFATGADEDLEPFAHEIRRTTPFFPAVAGRVLTPFTWRGIDFAADAWVLFDIHGTDTHPALWADPAAFRPERFRGWDRDPWRLVPQGAGLVGATHRCPGERITLELIKEAVRLLCRDLDWRLPPQDLTVDPARLPACPADGLVLADLRPCR</sequence>
<evidence type="ECO:0000256" key="1">
    <source>
        <dbReference type="ARBA" id="ARBA00001971"/>
    </source>
</evidence>
<dbReference type="EMBL" id="LPZR01000156">
    <property type="protein sequence ID" value="KYO52376.1"/>
    <property type="molecule type" value="Genomic_DNA"/>
</dbReference>
<keyword evidence="5" id="KW-0560">Oxidoreductase</keyword>
<dbReference type="InterPro" id="IPR036396">
    <property type="entry name" value="Cyt_P450_sf"/>
</dbReference>
<evidence type="ECO:0000256" key="6">
    <source>
        <dbReference type="ARBA" id="ARBA00023004"/>
    </source>
</evidence>
<dbReference type="PANTHER" id="PTHR24286">
    <property type="entry name" value="CYTOCHROME P450 26"/>
    <property type="match status" value="1"/>
</dbReference>
<dbReference type="GeneID" id="97239375"/>
<reference evidence="8 9" key="1">
    <citation type="submission" date="2015-12" db="EMBL/GenBank/DDBJ databases">
        <title>Genome sequence of Tistrella mobilis MCCC 1A02139.</title>
        <authorList>
            <person name="Lu L."/>
            <person name="Lai Q."/>
            <person name="Shao Z."/>
            <person name="Qian P."/>
        </authorList>
    </citation>
    <scope>NUCLEOTIDE SEQUENCE [LARGE SCALE GENOMIC DNA]</scope>
    <source>
        <strain evidence="8 9">MCCC 1A02139</strain>
    </source>
</reference>
<evidence type="ECO:0000256" key="5">
    <source>
        <dbReference type="ARBA" id="ARBA00023002"/>
    </source>
</evidence>
<comment type="similarity">
    <text evidence="2">Belongs to the cytochrome P450 family.</text>
</comment>
<comment type="cofactor">
    <cofactor evidence="1">
        <name>heme</name>
        <dbReference type="ChEBI" id="CHEBI:30413"/>
    </cofactor>
</comment>
<dbReference type="Proteomes" id="UP000075787">
    <property type="component" value="Unassembled WGS sequence"/>
</dbReference>
<name>A0A162KXA1_9PROT</name>
<dbReference type="GO" id="GO:0020037">
    <property type="term" value="F:heme binding"/>
    <property type="evidence" value="ECO:0007669"/>
    <property type="project" value="InterPro"/>
</dbReference>